<accession>A0ABS8UWD3</accession>
<protein>
    <submittedName>
        <fullName evidence="1">Uncharacterized protein</fullName>
    </submittedName>
</protein>
<evidence type="ECO:0000313" key="1">
    <source>
        <dbReference type="EMBL" id="MCD9638455.1"/>
    </source>
</evidence>
<comment type="caution">
    <text evidence="1">The sequence shown here is derived from an EMBL/GenBank/DDBJ whole genome shotgun (WGS) entry which is preliminary data.</text>
</comment>
<dbReference type="Proteomes" id="UP000823775">
    <property type="component" value="Unassembled WGS sequence"/>
</dbReference>
<dbReference type="EMBL" id="JACEIK010002704">
    <property type="protein sequence ID" value="MCD9638455.1"/>
    <property type="molecule type" value="Genomic_DNA"/>
</dbReference>
<evidence type="ECO:0000313" key="2">
    <source>
        <dbReference type="Proteomes" id="UP000823775"/>
    </source>
</evidence>
<gene>
    <name evidence="1" type="ORF">HAX54_022453</name>
</gene>
<sequence>MVIPPSQPQNGTTADMTNVMFQKTIESLVEKIQTQRRVNMMPGENNKYNQSEEPLHSTRSVELAAYHLQDIAEKWFKSFKAWRPDVEASNEVVT</sequence>
<reference evidence="1 2" key="1">
    <citation type="journal article" date="2021" name="BMC Genomics">
        <title>Datura genome reveals duplications of psychoactive alkaloid biosynthetic genes and high mutation rate following tissue culture.</title>
        <authorList>
            <person name="Rajewski A."/>
            <person name="Carter-House D."/>
            <person name="Stajich J."/>
            <person name="Litt A."/>
        </authorList>
    </citation>
    <scope>NUCLEOTIDE SEQUENCE [LARGE SCALE GENOMIC DNA]</scope>
    <source>
        <strain evidence="1">AR-01</strain>
    </source>
</reference>
<organism evidence="1 2">
    <name type="scientific">Datura stramonium</name>
    <name type="common">Jimsonweed</name>
    <name type="synonym">Common thornapple</name>
    <dbReference type="NCBI Taxonomy" id="4076"/>
    <lineage>
        <taxon>Eukaryota</taxon>
        <taxon>Viridiplantae</taxon>
        <taxon>Streptophyta</taxon>
        <taxon>Embryophyta</taxon>
        <taxon>Tracheophyta</taxon>
        <taxon>Spermatophyta</taxon>
        <taxon>Magnoliopsida</taxon>
        <taxon>eudicotyledons</taxon>
        <taxon>Gunneridae</taxon>
        <taxon>Pentapetalae</taxon>
        <taxon>asterids</taxon>
        <taxon>lamiids</taxon>
        <taxon>Solanales</taxon>
        <taxon>Solanaceae</taxon>
        <taxon>Solanoideae</taxon>
        <taxon>Datureae</taxon>
        <taxon>Datura</taxon>
    </lineage>
</organism>
<keyword evidence="2" id="KW-1185">Reference proteome</keyword>
<feature type="non-terminal residue" evidence="1">
    <location>
        <position position="94"/>
    </location>
</feature>
<name>A0ABS8UWD3_DATST</name>
<proteinExistence type="predicted"/>